<dbReference type="EC" id="2.5.1.31" evidence="3"/>
<keyword evidence="2 3" id="KW-0808">Transferase</keyword>
<dbReference type="Pfam" id="PF01255">
    <property type="entry name" value="Prenyltransf"/>
    <property type="match status" value="1"/>
</dbReference>
<dbReference type="SUPFAM" id="SSF64005">
    <property type="entry name" value="Undecaprenyl diphosphate synthase"/>
    <property type="match status" value="1"/>
</dbReference>
<dbReference type="PROSITE" id="PS01066">
    <property type="entry name" value="UPP_SYNTHASE"/>
    <property type="match status" value="1"/>
</dbReference>
<sequence length="148" mass="17696">MEDLKRNGVRLRAMGRLDMLPRRVKEELEYAERETEMNKDLTVILALSYSGRAEIVDAVKKMVRKAPNPEHVTEDTFRNFLYLPDVPEPDLMIRTSGEMRISNFMLWQLAYTELYFTKTLWPDFRREEFLKIIEDYTKRERRFGGIPT</sequence>
<accession>A0A7C5M1Y0</accession>
<evidence type="ECO:0000256" key="2">
    <source>
        <dbReference type="ARBA" id="ARBA00022679"/>
    </source>
</evidence>
<evidence type="ECO:0000313" key="3">
    <source>
        <dbReference type="EMBL" id="HHF58091.1"/>
    </source>
</evidence>
<dbReference type="EMBL" id="DRTV01000116">
    <property type="protein sequence ID" value="HHF58091.1"/>
    <property type="molecule type" value="Genomic_DNA"/>
</dbReference>
<gene>
    <name evidence="3" type="primary">uppS</name>
    <name evidence="3" type="ORF">ENL41_01550</name>
</gene>
<reference evidence="3" key="1">
    <citation type="journal article" date="2020" name="mSystems">
        <title>Genome- and Community-Level Interaction Insights into Carbon Utilization and Element Cycling Functions of Hydrothermarchaeota in Hydrothermal Sediment.</title>
        <authorList>
            <person name="Zhou Z."/>
            <person name="Liu Y."/>
            <person name="Xu W."/>
            <person name="Pan J."/>
            <person name="Luo Z.H."/>
            <person name="Li M."/>
        </authorList>
    </citation>
    <scope>NUCLEOTIDE SEQUENCE [LARGE SCALE GENOMIC DNA]</scope>
    <source>
        <strain evidence="3">HyVt-94</strain>
    </source>
</reference>
<comment type="caution">
    <text evidence="3">The sequence shown here is derived from an EMBL/GenBank/DDBJ whole genome shotgun (WGS) entry which is preliminary data.</text>
</comment>
<dbReference type="GO" id="GO:0016094">
    <property type="term" value="P:polyprenol biosynthetic process"/>
    <property type="evidence" value="ECO:0007669"/>
    <property type="project" value="TreeGrafter"/>
</dbReference>
<dbReference type="NCBIfam" id="TIGR00055">
    <property type="entry name" value="uppS"/>
    <property type="match status" value="1"/>
</dbReference>
<dbReference type="AlphaFoldDB" id="A0A7C5M1Y0"/>
<dbReference type="CDD" id="cd00475">
    <property type="entry name" value="Cis_IPPS"/>
    <property type="match status" value="1"/>
</dbReference>
<proteinExistence type="predicted"/>
<dbReference type="InterPro" id="IPR001441">
    <property type="entry name" value="UPP_synth-like"/>
</dbReference>
<dbReference type="InterPro" id="IPR036424">
    <property type="entry name" value="UPP_synth-like_sf"/>
</dbReference>
<organism evidence="3">
    <name type="scientific">candidate division WOR-3 bacterium</name>
    <dbReference type="NCBI Taxonomy" id="2052148"/>
    <lineage>
        <taxon>Bacteria</taxon>
        <taxon>Bacteria division WOR-3</taxon>
    </lineage>
</organism>
<dbReference type="Proteomes" id="UP000886014">
    <property type="component" value="Unassembled WGS sequence"/>
</dbReference>
<dbReference type="PANTHER" id="PTHR10291:SF0">
    <property type="entry name" value="DEHYDRODOLICHYL DIPHOSPHATE SYNTHASE 2"/>
    <property type="match status" value="1"/>
</dbReference>
<evidence type="ECO:0000256" key="1">
    <source>
        <dbReference type="ARBA" id="ARBA00001946"/>
    </source>
</evidence>
<name>A0A7C5M1Y0_UNCW3</name>
<dbReference type="InterPro" id="IPR018520">
    <property type="entry name" value="UPP_synth-like_CS"/>
</dbReference>
<comment type="cofactor">
    <cofactor evidence="1">
        <name>Mg(2+)</name>
        <dbReference type="ChEBI" id="CHEBI:18420"/>
    </cofactor>
</comment>
<dbReference type="PANTHER" id="PTHR10291">
    <property type="entry name" value="DEHYDRODOLICHYL DIPHOSPHATE SYNTHASE FAMILY MEMBER"/>
    <property type="match status" value="1"/>
</dbReference>
<protein>
    <submittedName>
        <fullName evidence="3">Di-trans,poly-cis-decaprenylcistransferase</fullName>
        <ecNumber evidence="3">2.5.1.31</ecNumber>
    </submittedName>
</protein>
<dbReference type="GO" id="GO:0008834">
    <property type="term" value="F:ditrans,polycis-undecaprenyl-diphosphate synthase [(2E,6E)-farnesyl-diphosphate specific] activity"/>
    <property type="evidence" value="ECO:0007669"/>
    <property type="project" value="UniProtKB-EC"/>
</dbReference>
<dbReference type="Gene3D" id="3.40.1180.10">
    <property type="entry name" value="Decaprenyl diphosphate synthase-like"/>
    <property type="match status" value="1"/>
</dbReference>